<organism evidence="2 3">
    <name type="scientific">Trichodelitschia bisporula</name>
    <dbReference type="NCBI Taxonomy" id="703511"/>
    <lineage>
        <taxon>Eukaryota</taxon>
        <taxon>Fungi</taxon>
        <taxon>Dikarya</taxon>
        <taxon>Ascomycota</taxon>
        <taxon>Pezizomycotina</taxon>
        <taxon>Dothideomycetes</taxon>
        <taxon>Dothideomycetes incertae sedis</taxon>
        <taxon>Phaeotrichales</taxon>
        <taxon>Phaeotrichaceae</taxon>
        <taxon>Trichodelitschia</taxon>
    </lineage>
</organism>
<name>A0A6G1I801_9PEZI</name>
<keyword evidence="3" id="KW-1185">Reference proteome</keyword>
<dbReference type="Proteomes" id="UP000799640">
    <property type="component" value="Unassembled WGS sequence"/>
</dbReference>
<accession>A0A6G1I801</accession>
<proteinExistence type="predicted"/>
<feature type="compositionally biased region" description="Polar residues" evidence="1">
    <location>
        <begin position="276"/>
        <end position="324"/>
    </location>
</feature>
<reference evidence="2" key="1">
    <citation type="journal article" date="2020" name="Stud. Mycol.">
        <title>101 Dothideomycetes genomes: a test case for predicting lifestyles and emergence of pathogens.</title>
        <authorList>
            <person name="Haridas S."/>
            <person name="Albert R."/>
            <person name="Binder M."/>
            <person name="Bloem J."/>
            <person name="Labutti K."/>
            <person name="Salamov A."/>
            <person name="Andreopoulos B."/>
            <person name="Baker S."/>
            <person name="Barry K."/>
            <person name="Bills G."/>
            <person name="Bluhm B."/>
            <person name="Cannon C."/>
            <person name="Castanera R."/>
            <person name="Culley D."/>
            <person name="Daum C."/>
            <person name="Ezra D."/>
            <person name="Gonzalez J."/>
            <person name="Henrissat B."/>
            <person name="Kuo A."/>
            <person name="Liang C."/>
            <person name="Lipzen A."/>
            <person name="Lutzoni F."/>
            <person name="Magnuson J."/>
            <person name="Mondo S."/>
            <person name="Nolan M."/>
            <person name="Ohm R."/>
            <person name="Pangilinan J."/>
            <person name="Park H.-J."/>
            <person name="Ramirez L."/>
            <person name="Alfaro M."/>
            <person name="Sun H."/>
            <person name="Tritt A."/>
            <person name="Yoshinaga Y."/>
            <person name="Zwiers L.-H."/>
            <person name="Turgeon B."/>
            <person name="Goodwin S."/>
            <person name="Spatafora J."/>
            <person name="Crous P."/>
            <person name="Grigoriev I."/>
        </authorList>
    </citation>
    <scope>NUCLEOTIDE SEQUENCE</scope>
    <source>
        <strain evidence="2">CBS 262.69</strain>
    </source>
</reference>
<feature type="region of interest" description="Disordered" evidence="1">
    <location>
        <begin position="275"/>
        <end position="349"/>
    </location>
</feature>
<feature type="compositionally biased region" description="Polar residues" evidence="1">
    <location>
        <begin position="34"/>
        <end position="50"/>
    </location>
</feature>
<sequence>MQPRMLSPVPEEQDAASFYSPQVSHASSAEYAPQDSNMPTPQIASANVDQDPNMGAPQFQRHFLSQGFDPRQFSRYYIPADNPFTQMVANQAVNQFAQQVANHVVNLYAQQVANQGGPPVNHAAAFAAQTYALGYNAALQSVGQVNGNSAWMGLDVNNAGMNFAPGSSVASGFQTPDFSPYPGSGATTPGLGPDSGVGVLTPSFVPAPGLGVPASGFAPAPISGVPNPGFASGPISGIPNPGLPSAPSSSIPYPGFARATGLGVSGAGFNLGAPGFTSTVQGQSNQDAEQRNGNGAEQSGMQSSEPSSEGRSQQYSQTAPQHSGQGRKRAKRGRRNTSDGVISRDLTGI</sequence>
<feature type="region of interest" description="Disordered" evidence="1">
    <location>
        <begin position="1"/>
        <end position="57"/>
    </location>
</feature>
<evidence type="ECO:0000313" key="2">
    <source>
        <dbReference type="EMBL" id="KAF2404321.1"/>
    </source>
</evidence>
<evidence type="ECO:0000256" key="1">
    <source>
        <dbReference type="SAM" id="MobiDB-lite"/>
    </source>
</evidence>
<gene>
    <name evidence="2" type="ORF">EJ06DRAFT_526402</name>
</gene>
<evidence type="ECO:0000313" key="3">
    <source>
        <dbReference type="Proteomes" id="UP000799640"/>
    </source>
</evidence>
<dbReference type="EMBL" id="ML996688">
    <property type="protein sequence ID" value="KAF2404321.1"/>
    <property type="molecule type" value="Genomic_DNA"/>
</dbReference>
<protein>
    <submittedName>
        <fullName evidence="2">Uncharacterized protein</fullName>
    </submittedName>
</protein>
<feature type="compositionally biased region" description="Basic residues" evidence="1">
    <location>
        <begin position="325"/>
        <end position="335"/>
    </location>
</feature>
<dbReference type="AlphaFoldDB" id="A0A6G1I801"/>